<protein>
    <submittedName>
        <fullName evidence="1">Uncharacterized protein</fullName>
    </submittedName>
</protein>
<evidence type="ECO:0000313" key="1">
    <source>
        <dbReference type="EMBL" id="HGI43467.1"/>
    </source>
</evidence>
<dbReference type="SUPFAM" id="SSF53146">
    <property type="entry name" value="Nitrogenase accessory factor-like"/>
    <property type="match status" value="1"/>
</dbReference>
<organism evidence="1">
    <name type="scientific">Thermofilum pendens</name>
    <dbReference type="NCBI Taxonomy" id="2269"/>
    <lineage>
        <taxon>Archaea</taxon>
        <taxon>Thermoproteota</taxon>
        <taxon>Thermoprotei</taxon>
        <taxon>Thermofilales</taxon>
        <taxon>Thermofilaceae</taxon>
        <taxon>Thermofilum</taxon>
    </lineage>
</organism>
<dbReference type="Gene3D" id="3.30.420.130">
    <property type="entry name" value="Dinitrogenase iron-molybdenum cofactor biosynthesis domain"/>
    <property type="match status" value="1"/>
</dbReference>
<accession>A0A7C4FBU2</accession>
<dbReference type="InterPro" id="IPR036105">
    <property type="entry name" value="DiNase_FeMo-co_biosyn_sf"/>
</dbReference>
<proteinExistence type="predicted"/>
<dbReference type="AlphaFoldDB" id="A0A7C4FBU2"/>
<reference evidence="1" key="1">
    <citation type="journal article" date="2020" name="mSystems">
        <title>Genome- and Community-Level Interaction Insights into Carbon Utilization and Element Cycling Functions of Hydrothermarchaeota in Hydrothermal Sediment.</title>
        <authorList>
            <person name="Zhou Z."/>
            <person name="Liu Y."/>
            <person name="Xu W."/>
            <person name="Pan J."/>
            <person name="Luo Z.H."/>
            <person name="Li M."/>
        </authorList>
    </citation>
    <scope>NUCLEOTIDE SEQUENCE [LARGE SCALE GENOMIC DNA]</scope>
    <source>
        <strain evidence="1">SpSt-735</strain>
    </source>
</reference>
<comment type="caution">
    <text evidence="1">The sequence shown here is derived from an EMBL/GenBank/DDBJ whole genome shotgun (WGS) entry which is preliminary data.</text>
</comment>
<name>A0A7C4FBU2_THEPE</name>
<sequence>MARVKVLVPVVRVNDSLLLAPSLEKCPLFALYELERSGFRLIEIIAGGDEGFSALREVVESKQPDVVVVLGTARSDKLEGLGVRIYRSRELEVENALKELGGAL</sequence>
<gene>
    <name evidence="1" type="ORF">ENV17_03665</name>
</gene>
<dbReference type="EMBL" id="DTFI01000088">
    <property type="protein sequence ID" value="HGI43467.1"/>
    <property type="molecule type" value="Genomic_DNA"/>
</dbReference>